<dbReference type="AlphaFoldDB" id="A0A2S2NCN8"/>
<organism evidence="2">
    <name type="scientific">Schizaphis graminum</name>
    <name type="common">Green bug aphid</name>
    <dbReference type="NCBI Taxonomy" id="13262"/>
    <lineage>
        <taxon>Eukaryota</taxon>
        <taxon>Metazoa</taxon>
        <taxon>Ecdysozoa</taxon>
        <taxon>Arthropoda</taxon>
        <taxon>Hexapoda</taxon>
        <taxon>Insecta</taxon>
        <taxon>Pterygota</taxon>
        <taxon>Neoptera</taxon>
        <taxon>Paraneoptera</taxon>
        <taxon>Hemiptera</taxon>
        <taxon>Sternorrhyncha</taxon>
        <taxon>Aphidomorpha</taxon>
        <taxon>Aphidoidea</taxon>
        <taxon>Aphididae</taxon>
        <taxon>Aphidini</taxon>
        <taxon>Schizaphis</taxon>
    </lineage>
</organism>
<reference evidence="2" key="1">
    <citation type="submission" date="2018-04" db="EMBL/GenBank/DDBJ databases">
        <title>Transcriptome of Schizaphis graminum biotype I.</title>
        <authorList>
            <person name="Scully E.D."/>
            <person name="Geib S.M."/>
            <person name="Palmer N.A."/>
            <person name="Koch K."/>
            <person name="Bradshaw J."/>
            <person name="Heng-Moss T."/>
            <person name="Sarath G."/>
        </authorList>
    </citation>
    <scope>NUCLEOTIDE SEQUENCE</scope>
</reference>
<evidence type="ECO:0000256" key="1">
    <source>
        <dbReference type="SAM" id="MobiDB-lite"/>
    </source>
</evidence>
<feature type="region of interest" description="Disordered" evidence="1">
    <location>
        <begin position="1"/>
        <end position="30"/>
    </location>
</feature>
<feature type="region of interest" description="Disordered" evidence="1">
    <location>
        <begin position="46"/>
        <end position="91"/>
    </location>
</feature>
<accession>A0A2S2NCN8</accession>
<dbReference type="EMBL" id="GGMR01001927">
    <property type="protein sequence ID" value="MBY14546.1"/>
    <property type="molecule type" value="Transcribed_RNA"/>
</dbReference>
<evidence type="ECO:0000313" key="2">
    <source>
        <dbReference type="EMBL" id="MBY14546.1"/>
    </source>
</evidence>
<protein>
    <submittedName>
        <fullName evidence="2">Uncharacterized protein</fullName>
    </submittedName>
</protein>
<sequence>MLRSAQQPARKKMAALNGTHATKTAEGTKPEYKSLTTRLYYVAVGTTAGTQEDGSVKRHTRDKNGGRHKAVARANGPPVGKRQTRPPAATRSCCDVGCDGRVTTTRVNETAPDGRLAP</sequence>
<proteinExistence type="predicted"/>
<name>A0A2S2NCN8_SCHGA</name>
<feature type="compositionally biased region" description="Basic residues" evidence="1">
    <location>
        <begin position="57"/>
        <end position="71"/>
    </location>
</feature>
<gene>
    <name evidence="2" type="ORF">g.30916</name>
</gene>